<evidence type="ECO:0000259" key="1">
    <source>
        <dbReference type="PROSITE" id="PS51029"/>
    </source>
</evidence>
<dbReference type="AlphaFoldDB" id="A0ABD1E061"/>
<evidence type="ECO:0000313" key="2">
    <source>
        <dbReference type="EMBL" id="KAL1487965.1"/>
    </source>
</evidence>
<gene>
    <name evidence="2" type="ORF">ABEB36_015346</name>
</gene>
<dbReference type="Proteomes" id="UP001566132">
    <property type="component" value="Unassembled WGS sequence"/>
</dbReference>
<name>A0ABD1E061_HYPHA</name>
<sequence length="126" mass="14461">MWSTCHMLDGKYGNNVGGLCDRSVCKITQVNKLVPANGSTTSRFEHDVFASQASIEPRELLRTGNFDCDECDLCKMELFNIKFVGEVEKHPELYDYTRTEYSRKDCLEKAWNEVAKEVNLSGRNHF</sequence>
<keyword evidence="3" id="KW-1185">Reference proteome</keyword>
<dbReference type="Pfam" id="PF10545">
    <property type="entry name" value="MADF_DNA_bdg"/>
    <property type="match status" value="1"/>
</dbReference>
<proteinExistence type="predicted"/>
<accession>A0ABD1E061</accession>
<dbReference type="InterPro" id="IPR006578">
    <property type="entry name" value="MADF-dom"/>
</dbReference>
<dbReference type="PROSITE" id="PS51029">
    <property type="entry name" value="MADF"/>
    <property type="match status" value="1"/>
</dbReference>
<comment type="caution">
    <text evidence="2">The sequence shown here is derived from an EMBL/GenBank/DDBJ whole genome shotgun (WGS) entry which is preliminary data.</text>
</comment>
<protein>
    <recommendedName>
        <fullName evidence="1">MADF domain-containing protein</fullName>
    </recommendedName>
</protein>
<dbReference type="EMBL" id="JBDJPC010000016">
    <property type="protein sequence ID" value="KAL1487965.1"/>
    <property type="molecule type" value="Genomic_DNA"/>
</dbReference>
<reference evidence="2 3" key="1">
    <citation type="submission" date="2024-05" db="EMBL/GenBank/DDBJ databases">
        <title>Genetic variation in Jamaican populations of the coffee berry borer (Hypothenemus hampei).</title>
        <authorList>
            <person name="Errbii M."/>
            <person name="Myrie A."/>
        </authorList>
    </citation>
    <scope>NUCLEOTIDE SEQUENCE [LARGE SCALE GENOMIC DNA]</scope>
    <source>
        <strain evidence="2">JA-Hopewell-2020-01-JO</strain>
        <tissue evidence="2">Whole body</tissue>
    </source>
</reference>
<evidence type="ECO:0000313" key="3">
    <source>
        <dbReference type="Proteomes" id="UP001566132"/>
    </source>
</evidence>
<organism evidence="2 3">
    <name type="scientific">Hypothenemus hampei</name>
    <name type="common">Coffee berry borer</name>
    <dbReference type="NCBI Taxonomy" id="57062"/>
    <lineage>
        <taxon>Eukaryota</taxon>
        <taxon>Metazoa</taxon>
        <taxon>Ecdysozoa</taxon>
        <taxon>Arthropoda</taxon>
        <taxon>Hexapoda</taxon>
        <taxon>Insecta</taxon>
        <taxon>Pterygota</taxon>
        <taxon>Neoptera</taxon>
        <taxon>Endopterygota</taxon>
        <taxon>Coleoptera</taxon>
        <taxon>Polyphaga</taxon>
        <taxon>Cucujiformia</taxon>
        <taxon>Curculionidae</taxon>
        <taxon>Scolytinae</taxon>
        <taxon>Hypothenemus</taxon>
    </lineage>
</organism>
<feature type="domain" description="MADF" evidence="1">
    <location>
        <begin position="82"/>
        <end position="126"/>
    </location>
</feature>